<proteinExistence type="predicted"/>
<dbReference type="Proteomes" id="UP001596207">
    <property type="component" value="Unassembled WGS sequence"/>
</dbReference>
<name>A0ABW1I089_9ACTN</name>
<gene>
    <name evidence="1" type="ORF">ACFPZ4_32920</name>
</gene>
<protein>
    <submittedName>
        <fullName evidence="1">Uncharacterized protein</fullName>
    </submittedName>
</protein>
<dbReference type="EMBL" id="JBHSQQ010000580">
    <property type="protein sequence ID" value="MFC5946248.1"/>
    <property type="molecule type" value="Genomic_DNA"/>
</dbReference>
<evidence type="ECO:0000313" key="1">
    <source>
        <dbReference type="EMBL" id="MFC5946248.1"/>
    </source>
</evidence>
<comment type="caution">
    <text evidence="1">The sequence shown here is derived from an EMBL/GenBank/DDBJ whole genome shotgun (WGS) entry which is preliminary data.</text>
</comment>
<dbReference type="RefSeq" id="WP_377539154.1">
    <property type="nucleotide sequence ID" value="NZ_JBHSQQ010000580.1"/>
</dbReference>
<organism evidence="1 2">
    <name type="scientific">Micromonospora harpali</name>
    <dbReference type="NCBI Taxonomy" id="1490225"/>
    <lineage>
        <taxon>Bacteria</taxon>
        <taxon>Bacillati</taxon>
        <taxon>Actinomycetota</taxon>
        <taxon>Actinomycetes</taxon>
        <taxon>Micromonosporales</taxon>
        <taxon>Micromonosporaceae</taxon>
        <taxon>Micromonospora</taxon>
    </lineage>
</organism>
<accession>A0ABW1I089</accession>
<sequence>MPDTAAWERHLQDVPRAVNLPADRTATARDAAPVVREVPGGPYPAADLLAGVGALLHRYGGEPRLLVGRSVAATGRLLAVRLTVEGGQTVAGLRAAAAGAVRAAVDLGG</sequence>
<evidence type="ECO:0000313" key="2">
    <source>
        <dbReference type="Proteomes" id="UP001596207"/>
    </source>
</evidence>
<feature type="non-terminal residue" evidence="1">
    <location>
        <position position="109"/>
    </location>
</feature>
<reference evidence="2" key="1">
    <citation type="journal article" date="2019" name="Int. J. Syst. Evol. Microbiol.">
        <title>The Global Catalogue of Microorganisms (GCM) 10K type strain sequencing project: providing services to taxonomists for standard genome sequencing and annotation.</title>
        <authorList>
            <consortium name="The Broad Institute Genomics Platform"/>
            <consortium name="The Broad Institute Genome Sequencing Center for Infectious Disease"/>
            <person name="Wu L."/>
            <person name="Ma J."/>
        </authorList>
    </citation>
    <scope>NUCLEOTIDE SEQUENCE [LARGE SCALE GENOMIC DNA]</scope>
    <source>
        <strain evidence="2">CGMCC 4.7173</strain>
    </source>
</reference>
<keyword evidence="2" id="KW-1185">Reference proteome</keyword>